<dbReference type="GO" id="GO:0016020">
    <property type="term" value="C:membrane"/>
    <property type="evidence" value="ECO:0007669"/>
    <property type="project" value="TreeGrafter"/>
</dbReference>
<evidence type="ECO:0000256" key="1">
    <source>
        <dbReference type="SAM" id="Phobius"/>
    </source>
</evidence>
<dbReference type="EMBL" id="AKWM02000043">
    <property type="protein sequence ID" value="EKR99844.1"/>
    <property type="molecule type" value="Genomic_DNA"/>
</dbReference>
<keyword evidence="1" id="KW-1133">Transmembrane helix</keyword>
<dbReference type="PANTHER" id="PTHR23028">
    <property type="entry name" value="ACETYLTRANSFERASE"/>
    <property type="match status" value="1"/>
</dbReference>
<gene>
    <name evidence="3" type="ORF">LEP1GSC125_3755</name>
</gene>
<dbReference type="AlphaFoldDB" id="A0AA87MLZ5"/>
<dbReference type="InterPro" id="IPR050879">
    <property type="entry name" value="Acyltransferase_3"/>
</dbReference>
<protein>
    <recommendedName>
        <fullName evidence="2">Acyltransferase 3 domain-containing protein</fullName>
    </recommendedName>
</protein>
<evidence type="ECO:0000259" key="2">
    <source>
        <dbReference type="Pfam" id="PF01757"/>
    </source>
</evidence>
<dbReference type="InterPro" id="IPR002656">
    <property type="entry name" value="Acyl_transf_3_dom"/>
</dbReference>
<reference evidence="3 4" key="1">
    <citation type="journal article" date="2014" name="Int. J. Syst. Evol. Microbiol.">
        <title>Leptospira mayottensis sp. nov., a pathogenic species of the genus Leptospira isolated from humans.</title>
        <authorList>
            <person name="Bourhy P."/>
            <person name="Collet L."/>
            <person name="Brisse S."/>
            <person name="Picardeau M."/>
        </authorList>
    </citation>
    <scope>NUCLEOTIDE SEQUENCE [LARGE SCALE GENOMIC DNA]</scope>
    <source>
        <strain evidence="3 4">200901122</strain>
    </source>
</reference>
<dbReference type="GO" id="GO:0016747">
    <property type="term" value="F:acyltransferase activity, transferring groups other than amino-acyl groups"/>
    <property type="evidence" value="ECO:0007669"/>
    <property type="project" value="InterPro"/>
</dbReference>
<evidence type="ECO:0000313" key="3">
    <source>
        <dbReference type="EMBL" id="EKR99844.1"/>
    </source>
</evidence>
<dbReference type="PANTHER" id="PTHR23028:SF53">
    <property type="entry name" value="ACYL_TRANSF_3 DOMAIN-CONTAINING PROTEIN"/>
    <property type="match status" value="1"/>
</dbReference>
<sequence>MLRPLNHFAIGLKDILNLPFSMTLIYFNLWTGVDLFFVLSGFLISKGLWEEWQANSKIEFKKFYIKRALRILPAFFTEEKIPITLLRSLTDLQRSHLQNLRKAVPRLSIRS</sequence>
<feature type="domain" description="Acyltransferase 3" evidence="2">
    <location>
        <begin position="27"/>
        <end position="76"/>
    </location>
</feature>
<proteinExistence type="predicted"/>
<feature type="transmembrane region" description="Helical" evidence="1">
    <location>
        <begin position="20"/>
        <end position="44"/>
    </location>
</feature>
<evidence type="ECO:0000313" key="4">
    <source>
        <dbReference type="Proteomes" id="UP000001343"/>
    </source>
</evidence>
<dbReference type="GO" id="GO:0009103">
    <property type="term" value="P:lipopolysaccharide biosynthetic process"/>
    <property type="evidence" value="ECO:0007669"/>
    <property type="project" value="TreeGrafter"/>
</dbReference>
<accession>A0AA87MLZ5</accession>
<name>A0AA87MLZ5_9LEPT</name>
<keyword evidence="1" id="KW-0472">Membrane</keyword>
<dbReference type="Pfam" id="PF01757">
    <property type="entry name" value="Acyl_transf_3"/>
    <property type="match status" value="1"/>
</dbReference>
<organism evidence="3 4">
    <name type="scientific">Leptospira mayottensis 200901122</name>
    <dbReference type="NCBI Taxonomy" id="1193010"/>
    <lineage>
        <taxon>Bacteria</taxon>
        <taxon>Pseudomonadati</taxon>
        <taxon>Spirochaetota</taxon>
        <taxon>Spirochaetia</taxon>
        <taxon>Leptospirales</taxon>
        <taxon>Leptospiraceae</taxon>
        <taxon>Leptospira</taxon>
    </lineage>
</organism>
<dbReference type="Proteomes" id="UP000001343">
    <property type="component" value="Unassembled WGS sequence"/>
</dbReference>
<comment type="caution">
    <text evidence="3">The sequence shown here is derived from an EMBL/GenBank/DDBJ whole genome shotgun (WGS) entry which is preliminary data.</text>
</comment>
<keyword evidence="1" id="KW-0812">Transmembrane</keyword>